<dbReference type="EMBL" id="CAAE01006843">
    <property type="protein sequence ID" value="CAF89373.1"/>
    <property type="molecule type" value="Genomic_DNA"/>
</dbReference>
<keyword evidence="1 2" id="KW-0728">SH3 domain</keyword>
<proteinExistence type="predicted"/>
<reference evidence="5" key="1">
    <citation type="journal article" date="2004" name="Nature">
        <title>Genome duplication in the teleost fish Tetraodon nigroviridis reveals the early vertebrate proto-karyotype.</title>
        <authorList>
            <person name="Jaillon O."/>
            <person name="Aury J.-M."/>
            <person name="Brunet F."/>
            <person name="Petit J.-L."/>
            <person name="Stange-Thomann N."/>
            <person name="Mauceli E."/>
            <person name="Bouneau L."/>
            <person name="Fischer C."/>
            <person name="Ozouf-Costaz C."/>
            <person name="Bernot A."/>
            <person name="Nicaud S."/>
            <person name="Jaffe D."/>
            <person name="Fisher S."/>
            <person name="Lutfalla G."/>
            <person name="Dossat C."/>
            <person name="Segurens B."/>
            <person name="Dasilva C."/>
            <person name="Salanoubat M."/>
            <person name="Levy M."/>
            <person name="Boudet N."/>
            <person name="Castellano S."/>
            <person name="Anthouard V."/>
            <person name="Jubin C."/>
            <person name="Castelli V."/>
            <person name="Katinka M."/>
            <person name="Vacherie B."/>
            <person name="Biemont C."/>
            <person name="Skalli Z."/>
            <person name="Cattolico L."/>
            <person name="Poulain J."/>
            <person name="De Berardinis V."/>
            <person name="Cruaud C."/>
            <person name="Duprat S."/>
            <person name="Brottier P."/>
            <person name="Coutanceau J.-P."/>
            <person name="Gouzy J."/>
            <person name="Parra G."/>
            <person name="Lardier G."/>
            <person name="Chapple C."/>
            <person name="McKernan K.J."/>
            <person name="McEwan P."/>
            <person name="Bosak S."/>
            <person name="Kellis M."/>
            <person name="Volff J.-N."/>
            <person name="Guigo R."/>
            <person name="Zody M.C."/>
            <person name="Mesirov J."/>
            <person name="Lindblad-Toh K."/>
            <person name="Birren B."/>
            <person name="Nusbaum C."/>
            <person name="Kahn D."/>
            <person name="Robinson-Rechavi M."/>
            <person name="Laudet V."/>
            <person name="Schachter V."/>
            <person name="Quetier F."/>
            <person name="Saurin W."/>
            <person name="Scarpelli C."/>
            <person name="Wincker P."/>
            <person name="Lander E.S."/>
            <person name="Weissenbach J."/>
            <person name="Roest Crollius H."/>
        </authorList>
    </citation>
    <scope>NUCLEOTIDE SEQUENCE [LARGE SCALE GENOMIC DNA]</scope>
</reference>
<comment type="caution">
    <text evidence="5">The sequence shown here is derived from an EMBL/GenBank/DDBJ whole genome shotgun (WGS) entry which is preliminary data.</text>
</comment>
<dbReference type="Pfam" id="PF00784">
    <property type="entry name" value="MyTH4"/>
    <property type="match status" value="1"/>
</dbReference>
<name>Q4TCK9_TETNG</name>
<dbReference type="SMART" id="SM00139">
    <property type="entry name" value="MyTH4"/>
    <property type="match status" value="1"/>
</dbReference>
<dbReference type="PANTHER" id="PTHR22692:SF24">
    <property type="entry name" value="MYOSIN VIIB"/>
    <property type="match status" value="1"/>
</dbReference>
<feature type="non-terminal residue" evidence="5">
    <location>
        <position position="1"/>
    </location>
</feature>
<feature type="domain" description="MyTH4" evidence="4">
    <location>
        <begin position="171"/>
        <end position="346"/>
    </location>
</feature>
<dbReference type="InterPro" id="IPR051567">
    <property type="entry name" value="Unconventional_Myosin_ATPase"/>
</dbReference>
<dbReference type="InterPro" id="IPR036028">
    <property type="entry name" value="SH3-like_dom_sf"/>
</dbReference>
<evidence type="ECO:0000256" key="2">
    <source>
        <dbReference type="PROSITE-ProRule" id="PRU00192"/>
    </source>
</evidence>
<evidence type="ECO:0000256" key="1">
    <source>
        <dbReference type="ARBA" id="ARBA00022443"/>
    </source>
</evidence>
<dbReference type="GO" id="GO:0005856">
    <property type="term" value="C:cytoskeleton"/>
    <property type="evidence" value="ECO:0007669"/>
    <property type="project" value="InterPro"/>
</dbReference>
<accession>Q4TCK9</accession>
<feature type="domain" description="SH3" evidence="3">
    <location>
        <begin position="32"/>
        <end position="98"/>
    </location>
</feature>
<dbReference type="InterPro" id="IPR001452">
    <property type="entry name" value="SH3_domain"/>
</dbReference>
<dbReference type="Pfam" id="PF07653">
    <property type="entry name" value="SH3_2"/>
    <property type="match status" value="1"/>
</dbReference>
<dbReference type="PANTHER" id="PTHR22692">
    <property type="entry name" value="MYOSIN VII, XV"/>
    <property type="match status" value="1"/>
</dbReference>
<evidence type="ECO:0000259" key="3">
    <source>
        <dbReference type="PROSITE" id="PS50002"/>
    </source>
</evidence>
<evidence type="ECO:0000259" key="4">
    <source>
        <dbReference type="PROSITE" id="PS51016"/>
    </source>
</evidence>
<reference evidence="5" key="2">
    <citation type="submission" date="2004-02" db="EMBL/GenBank/DDBJ databases">
        <authorList>
            <consortium name="Genoscope"/>
            <consortium name="Whitehead Institute Centre for Genome Research"/>
        </authorList>
    </citation>
    <scope>NUCLEOTIDE SEQUENCE</scope>
</reference>
<dbReference type="PROSITE" id="PS50002">
    <property type="entry name" value="SH3"/>
    <property type="match status" value="1"/>
</dbReference>
<dbReference type="PROSITE" id="PS51016">
    <property type="entry name" value="MYTH4"/>
    <property type="match status" value="1"/>
</dbReference>
<dbReference type="OrthoDB" id="8759366at2759"/>
<dbReference type="AlphaFoldDB" id="Q4TCK9"/>
<dbReference type="SUPFAM" id="SSF50044">
    <property type="entry name" value="SH3-domain"/>
    <property type="match status" value="1"/>
</dbReference>
<evidence type="ECO:0000313" key="5">
    <source>
        <dbReference type="EMBL" id="CAF89373.1"/>
    </source>
</evidence>
<dbReference type="Gene3D" id="1.25.40.530">
    <property type="entry name" value="MyTH4 domain"/>
    <property type="match status" value="1"/>
</dbReference>
<dbReference type="SMART" id="SM00326">
    <property type="entry name" value="SH3"/>
    <property type="match status" value="1"/>
</dbReference>
<dbReference type="KEGG" id="tng:GSTEN00003257G001"/>
<sequence>SLLTLKGDFTLSGASAEDMTELITMFLSGLTERSRFAVTLREAETQDDPTFLSFKKGELIVIIRDDEYPQQRGWIKGENNRTKKKGAVPTDAILILPTLSKPTNEVMRLLTLSPNQRKNVVQANQKETGTVERLAPATLKEFSLIYFRQPTKDVNRQVISRNAAPEKLWVCSREPIRQPLLKKLVGNPDLSHKACLAFTDILFFPSKRRIKCIYNQDFSFSKIVCFFKGFLFLLDYFVPILKYMGDYPTKQLQSPIVLTDQIFGPATKYEVLRDEIYCQIMKQMTNNNNRLSMELGWQLLWLCCGLFPPSQALLKHAHRFVESRRREPLASDCLKRMQSLLRSAQR</sequence>
<dbReference type="InterPro" id="IPR000857">
    <property type="entry name" value="MyTH4_dom"/>
</dbReference>
<gene>
    <name evidence="5" type="ORF">GSTENG00003257001</name>
</gene>
<protein>
    <submittedName>
        <fullName evidence="5">(spotted green pufferfish) hypothetical protein</fullName>
    </submittedName>
</protein>
<feature type="non-terminal residue" evidence="5">
    <location>
        <position position="346"/>
    </location>
</feature>
<dbReference type="Gene3D" id="2.30.30.40">
    <property type="entry name" value="SH3 Domains"/>
    <property type="match status" value="1"/>
</dbReference>
<organism evidence="5">
    <name type="scientific">Tetraodon nigroviridis</name>
    <name type="common">Spotted green pufferfish</name>
    <name type="synonym">Chelonodon nigroviridis</name>
    <dbReference type="NCBI Taxonomy" id="99883"/>
    <lineage>
        <taxon>Eukaryota</taxon>
        <taxon>Metazoa</taxon>
        <taxon>Chordata</taxon>
        <taxon>Craniata</taxon>
        <taxon>Vertebrata</taxon>
        <taxon>Euteleostomi</taxon>
        <taxon>Actinopterygii</taxon>
        <taxon>Neopterygii</taxon>
        <taxon>Teleostei</taxon>
        <taxon>Neoteleostei</taxon>
        <taxon>Acanthomorphata</taxon>
        <taxon>Eupercaria</taxon>
        <taxon>Tetraodontiformes</taxon>
        <taxon>Tetradontoidea</taxon>
        <taxon>Tetraodontidae</taxon>
        <taxon>Tetraodon</taxon>
    </lineage>
</organism>
<dbReference type="InterPro" id="IPR038185">
    <property type="entry name" value="MyTH4_dom_sf"/>
</dbReference>